<dbReference type="OrthoDB" id="9621324at2759"/>
<dbReference type="GO" id="GO:0051321">
    <property type="term" value="P:meiotic cell cycle"/>
    <property type="evidence" value="ECO:0007669"/>
    <property type="project" value="TreeGrafter"/>
</dbReference>
<dbReference type="GO" id="GO:0007286">
    <property type="term" value="P:spermatid development"/>
    <property type="evidence" value="ECO:0007669"/>
    <property type="project" value="TreeGrafter"/>
</dbReference>
<dbReference type="PANTHER" id="PTHR19368:SF15">
    <property type="entry name" value="XLR_SYCP3_FAM9 DOMAIN-CONTAINING PROTEIN"/>
    <property type="match status" value="1"/>
</dbReference>
<dbReference type="Pfam" id="PF04803">
    <property type="entry name" value="Cor1"/>
    <property type="match status" value="1"/>
</dbReference>
<comment type="similarity">
    <text evidence="1">Belongs to the XLR/SYCP3 family.</text>
</comment>
<reference evidence="6" key="1">
    <citation type="submission" date="2025-08" db="UniProtKB">
        <authorList>
            <consortium name="RefSeq"/>
        </authorList>
    </citation>
    <scope>IDENTIFICATION</scope>
    <source>
        <tissue evidence="6">Tentacle</tissue>
    </source>
</reference>
<dbReference type="GeneID" id="116291049"/>
<feature type="coiled-coil region" evidence="2">
    <location>
        <begin position="143"/>
        <end position="170"/>
    </location>
</feature>
<evidence type="ECO:0000313" key="6">
    <source>
        <dbReference type="RefSeq" id="XP_031554032.1"/>
    </source>
</evidence>
<evidence type="ECO:0000313" key="5">
    <source>
        <dbReference type="Proteomes" id="UP000515163"/>
    </source>
</evidence>
<feature type="region of interest" description="Disordered" evidence="3">
    <location>
        <begin position="31"/>
        <end position="77"/>
    </location>
</feature>
<dbReference type="PANTHER" id="PTHR19368">
    <property type="entry name" value="XLR/SCP3/FAM9"/>
    <property type="match status" value="1"/>
</dbReference>
<dbReference type="InterPro" id="IPR051443">
    <property type="entry name" value="XLR/SYCP3"/>
</dbReference>
<protein>
    <submittedName>
        <fullName evidence="6">Synaptonemal complex protein 3-like</fullName>
    </submittedName>
</protein>
<name>A0A6P8HN01_ACTTE</name>
<dbReference type="FunCoup" id="A0A6P8HN01">
    <property type="interactions" value="57"/>
</dbReference>
<evidence type="ECO:0000259" key="4">
    <source>
        <dbReference type="Pfam" id="PF04803"/>
    </source>
</evidence>
<evidence type="ECO:0000256" key="2">
    <source>
        <dbReference type="SAM" id="Coils"/>
    </source>
</evidence>
<proteinExistence type="inferred from homology"/>
<dbReference type="GO" id="GO:0000795">
    <property type="term" value="C:synaptonemal complex"/>
    <property type="evidence" value="ECO:0007669"/>
    <property type="project" value="TreeGrafter"/>
</dbReference>
<keyword evidence="2" id="KW-0175">Coiled coil</keyword>
<dbReference type="KEGG" id="aten:116291049"/>
<dbReference type="RefSeq" id="XP_031554032.1">
    <property type="nucleotide sequence ID" value="XM_031698172.1"/>
</dbReference>
<dbReference type="InParanoid" id="A0A6P8HN01"/>
<dbReference type="AlphaFoldDB" id="A0A6P8HN01"/>
<keyword evidence="5" id="KW-1185">Reference proteome</keyword>
<organism evidence="5 6">
    <name type="scientific">Actinia tenebrosa</name>
    <name type="common">Australian red waratah sea anemone</name>
    <dbReference type="NCBI Taxonomy" id="6105"/>
    <lineage>
        <taxon>Eukaryota</taxon>
        <taxon>Metazoa</taxon>
        <taxon>Cnidaria</taxon>
        <taxon>Anthozoa</taxon>
        <taxon>Hexacorallia</taxon>
        <taxon>Actiniaria</taxon>
        <taxon>Actiniidae</taxon>
        <taxon>Actinia</taxon>
    </lineage>
</organism>
<feature type="compositionally biased region" description="Acidic residues" evidence="3">
    <location>
        <begin position="67"/>
        <end position="77"/>
    </location>
</feature>
<accession>A0A6P8HN01</accession>
<evidence type="ECO:0000256" key="3">
    <source>
        <dbReference type="SAM" id="MobiDB-lite"/>
    </source>
</evidence>
<feature type="domain" description="XLR/SYCP3/FAM9" evidence="4">
    <location>
        <begin position="95"/>
        <end position="224"/>
    </location>
</feature>
<sequence>MPIHAKKIKPAGKAALNKLANEFADFENETEDQQGLKGLALSTEELPKKARKRTIIEQTPDDISYSDLEEDEPENGSEIEFSSLLKGFGNDIKTTLNAKRKRIQSFTQGSLKASNKKFDEIWNKQQKEREQHEDFSRQVMTVLNQWEIDLQKTREAMEKLESLYQQQTKLFNQQHAVQTQRLKRVVQLHEDYTKGILNLKKNHEEHKRTVHDQLRKEISGLQKKILSDTQQQDFTNVRRSLETMLAQV</sequence>
<gene>
    <name evidence="6" type="primary">LOC116291049</name>
</gene>
<dbReference type="Proteomes" id="UP000515163">
    <property type="component" value="Unplaced"/>
</dbReference>
<dbReference type="InterPro" id="IPR006888">
    <property type="entry name" value="XLR/SYCP3/FAM9_dom"/>
</dbReference>
<evidence type="ECO:0000256" key="1">
    <source>
        <dbReference type="ARBA" id="ARBA00010283"/>
    </source>
</evidence>